<dbReference type="InterPro" id="IPR016040">
    <property type="entry name" value="NAD(P)-bd_dom"/>
</dbReference>
<dbReference type="InterPro" id="IPR036291">
    <property type="entry name" value="NAD(P)-bd_dom_sf"/>
</dbReference>
<dbReference type="PANTHER" id="PTHR43245:SF55">
    <property type="entry name" value="NAD(P)-BINDING DOMAIN-CONTAINING PROTEIN"/>
    <property type="match status" value="1"/>
</dbReference>
<dbReference type="Pfam" id="PF16363">
    <property type="entry name" value="GDP_Man_Dehyd"/>
    <property type="match status" value="1"/>
</dbReference>
<dbReference type="Proteomes" id="UP000292665">
    <property type="component" value="Unassembled WGS sequence"/>
</dbReference>
<sequence>MYTVAVTGITGKSGQYFLKRLLKEKAKLKDYEFILLCRNDKIASKNNKGYQLIEKALKDNDLNVKTYDIDLTNVEGLKTFFKEQYIDMLLHIAGIKLSKYVVPAALRSGVDNYILVHTTGIYSKYKAAGEEYRQIESRINKLVEKYNKRDRKVAMTILRPTMIYGDLNDKNVATFIKMVDKLRIFPTVNGARYDLQPVWCKDLGDAYYDVMMKWDIAKNKEYILSGKEPIQLRKMFEVMAKQLGVKNLFISCPYPIAYAGACLIYALTFRKIDYREKVQRLVEPRAYSHHKATEDFGYNPVAFEDGVRKEIQEYKLNKI</sequence>
<name>A0A4Q5C597_9FIRM</name>
<organism evidence="3 4">
    <name type="scientific">[Ruminococcus] torques</name>
    <dbReference type="NCBI Taxonomy" id="33039"/>
    <lineage>
        <taxon>Bacteria</taxon>
        <taxon>Bacillati</taxon>
        <taxon>Bacillota</taxon>
        <taxon>Clostridia</taxon>
        <taxon>Lachnospirales</taxon>
        <taxon>Lachnospiraceae</taxon>
        <taxon>Mediterraneibacter</taxon>
    </lineage>
</organism>
<feature type="domain" description="NAD(P)-binding" evidence="2">
    <location>
        <begin position="6"/>
        <end position="96"/>
    </location>
</feature>
<keyword evidence="1" id="KW-1133">Transmembrane helix</keyword>
<dbReference type="SUPFAM" id="SSF51735">
    <property type="entry name" value="NAD(P)-binding Rossmann-fold domains"/>
    <property type="match status" value="1"/>
</dbReference>
<evidence type="ECO:0000259" key="2">
    <source>
        <dbReference type="Pfam" id="PF16363"/>
    </source>
</evidence>
<keyword evidence="1" id="KW-0472">Membrane</keyword>
<accession>A0A4Q5C597</accession>
<evidence type="ECO:0000256" key="1">
    <source>
        <dbReference type="SAM" id="Phobius"/>
    </source>
</evidence>
<feature type="transmembrane region" description="Helical" evidence="1">
    <location>
        <begin position="248"/>
        <end position="267"/>
    </location>
</feature>
<dbReference type="EMBL" id="RCYR01000031">
    <property type="protein sequence ID" value="RYS77741.1"/>
    <property type="molecule type" value="Genomic_DNA"/>
</dbReference>
<proteinExistence type="predicted"/>
<evidence type="ECO:0000313" key="4">
    <source>
        <dbReference type="Proteomes" id="UP000292665"/>
    </source>
</evidence>
<reference evidence="3 4" key="1">
    <citation type="journal article" date="2019" name="Science, e1252229">
        <title>Invertible promoters mediate bacterial phase variation, antibiotic resistance, and host adaptation in the gut.</title>
        <authorList>
            <person name="Jiang X."/>
            <person name="Hall A.B."/>
            <person name="Arthur T.D."/>
            <person name="Plichta D.R."/>
            <person name="Covington C.T."/>
            <person name="Poyet M."/>
            <person name="Crothers J."/>
            <person name="Moses P.L."/>
            <person name="Tolonen A.C."/>
            <person name="Vlamakis H."/>
            <person name="Alm E.J."/>
            <person name="Xavier R.J."/>
        </authorList>
    </citation>
    <scope>NUCLEOTIDE SEQUENCE [LARGE SCALE GENOMIC DNA]</scope>
    <source>
        <strain evidence="4">aa_0143</strain>
    </source>
</reference>
<dbReference type="AlphaFoldDB" id="A0A4Q5C597"/>
<gene>
    <name evidence="3" type="ORF">EAI93_12065</name>
</gene>
<protein>
    <submittedName>
        <fullName evidence="3">NAD-dependent epimerase/dehydratase family protein</fullName>
    </submittedName>
</protein>
<dbReference type="InterPro" id="IPR050177">
    <property type="entry name" value="Lipid_A_modif_metabolic_enz"/>
</dbReference>
<dbReference type="RefSeq" id="WP_129795009.1">
    <property type="nucleotide sequence ID" value="NZ_CATZLF010000062.1"/>
</dbReference>
<comment type="caution">
    <text evidence="3">The sequence shown here is derived from an EMBL/GenBank/DDBJ whole genome shotgun (WGS) entry which is preliminary data.</text>
</comment>
<dbReference type="PANTHER" id="PTHR43245">
    <property type="entry name" value="BIFUNCTIONAL POLYMYXIN RESISTANCE PROTEIN ARNA"/>
    <property type="match status" value="1"/>
</dbReference>
<evidence type="ECO:0000313" key="3">
    <source>
        <dbReference type="EMBL" id="RYS77741.1"/>
    </source>
</evidence>
<keyword evidence="1" id="KW-0812">Transmembrane</keyword>
<dbReference type="Gene3D" id="3.40.50.720">
    <property type="entry name" value="NAD(P)-binding Rossmann-like Domain"/>
    <property type="match status" value="1"/>
</dbReference>